<proteinExistence type="predicted"/>
<dbReference type="Gene3D" id="3.40.109.10">
    <property type="entry name" value="NADH Oxidase"/>
    <property type="match status" value="1"/>
</dbReference>
<feature type="compositionally biased region" description="Pro residues" evidence="1">
    <location>
        <begin position="348"/>
        <end position="358"/>
    </location>
</feature>
<evidence type="ECO:0000313" key="5">
    <source>
        <dbReference type="Proteomes" id="UP000569329"/>
    </source>
</evidence>
<evidence type="ECO:0000313" key="4">
    <source>
        <dbReference type="EMBL" id="MBA8825130.1"/>
    </source>
</evidence>
<organism evidence="4 5">
    <name type="scientific">Halosaccharopolyspora lacisalsi</name>
    <dbReference type="NCBI Taxonomy" id="1000566"/>
    <lineage>
        <taxon>Bacteria</taxon>
        <taxon>Bacillati</taxon>
        <taxon>Actinomycetota</taxon>
        <taxon>Actinomycetes</taxon>
        <taxon>Pseudonocardiales</taxon>
        <taxon>Pseudonocardiaceae</taxon>
        <taxon>Halosaccharopolyspora</taxon>
    </lineage>
</organism>
<evidence type="ECO:0000256" key="1">
    <source>
        <dbReference type="SAM" id="MobiDB-lite"/>
    </source>
</evidence>
<dbReference type="NCBIfam" id="TIGR03605">
    <property type="entry name" value="antibiot_sagB"/>
    <property type="match status" value="1"/>
</dbReference>
<dbReference type="GO" id="GO:0016491">
    <property type="term" value="F:oxidoreductase activity"/>
    <property type="evidence" value="ECO:0007669"/>
    <property type="project" value="InterPro"/>
</dbReference>
<dbReference type="Pfam" id="PF00881">
    <property type="entry name" value="Nitroreductase"/>
    <property type="match status" value="1"/>
</dbReference>
<feature type="domain" description="Nitroreductase" evidence="3">
    <location>
        <begin position="163"/>
        <end position="346"/>
    </location>
</feature>
<dbReference type="InterPro" id="IPR020051">
    <property type="entry name" value="SagB-type_dehydrogenase"/>
</dbReference>
<dbReference type="AlphaFoldDB" id="A0A839DW58"/>
<dbReference type="CDD" id="cd02142">
    <property type="entry name" value="McbC_SagB-like_oxidoreductase"/>
    <property type="match status" value="1"/>
</dbReference>
<feature type="chain" id="PRO_5032609316" evidence="2">
    <location>
        <begin position="23"/>
        <end position="370"/>
    </location>
</feature>
<reference evidence="4 5" key="1">
    <citation type="submission" date="2020-07" db="EMBL/GenBank/DDBJ databases">
        <title>Sequencing the genomes of 1000 actinobacteria strains.</title>
        <authorList>
            <person name="Klenk H.-P."/>
        </authorList>
    </citation>
    <scope>NUCLEOTIDE SEQUENCE [LARGE SCALE GENOMIC DNA]</scope>
    <source>
        <strain evidence="4 5">DSM 45975</strain>
    </source>
</reference>
<feature type="region of interest" description="Disordered" evidence="1">
    <location>
        <begin position="348"/>
        <end position="370"/>
    </location>
</feature>
<sequence>MRLRRSRGLVCYWHAGSFIAHAYPHGAPTALHPAATEVLSAFGDWTDPAEVNKALEHLTAETVDEAVEALREAGLLLAEDTEQASRDDRFARQWGPWDPEASFFHYATQDVPYPDEEAQAQETEQESPALFELFTEYSEADRIFLPRPLSTDLRAPYDQVLHGRRTHRDFTEDPVPLSTLATLLSTTFGPTDFVDCGRCALFRRTSPAGGARQELDAYLAIRNVAGVEPGTYHYNLREHSLELLSEGFTSEEGAHLCADQDWAGGAAFLVVLSAVVDRMLSKYPTPRCYRVVLINAGHLGQTFALTATALGLGPAQTGAFHDTPVADRLGLDNVGRIPLYVLAAGYPHPEPQDAPPPAELDTFRRTTLNG</sequence>
<dbReference type="SUPFAM" id="SSF55469">
    <property type="entry name" value="FMN-dependent nitroreductase-like"/>
    <property type="match status" value="1"/>
</dbReference>
<dbReference type="InterPro" id="IPR000415">
    <property type="entry name" value="Nitroreductase-like"/>
</dbReference>
<feature type="signal peptide" evidence="2">
    <location>
        <begin position="1"/>
        <end position="22"/>
    </location>
</feature>
<dbReference type="InterPro" id="IPR052544">
    <property type="entry name" value="Bacteriocin_Proc_Enz"/>
</dbReference>
<dbReference type="InterPro" id="IPR029479">
    <property type="entry name" value="Nitroreductase"/>
</dbReference>
<evidence type="ECO:0000259" key="3">
    <source>
        <dbReference type="Pfam" id="PF00881"/>
    </source>
</evidence>
<evidence type="ECO:0000256" key="2">
    <source>
        <dbReference type="SAM" id="SignalP"/>
    </source>
</evidence>
<keyword evidence="5" id="KW-1185">Reference proteome</keyword>
<name>A0A839DW58_9PSEU</name>
<dbReference type="PANTHER" id="PTHR43745:SF2">
    <property type="entry name" value="NITROREDUCTASE MJ1384-RELATED"/>
    <property type="match status" value="1"/>
</dbReference>
<dbReference type="EMBL" id="JACGWZ010000003">
    <property type="protein sequence ID" value="MBA8825130.1"/>
    <property type="molecule type" value="Genomic_DNA"/>
</dbReference>
<gene>
    <name evidence="4" type="ORF">FHX42_002481</name>
</gene>
<accession>A0A839DW58</accession>
<dbReference type="PANTHER" id="PTHR43745">
    <property type="entry name" value="NITROREDUCTASE MJ1384-RELATED"/>
    <property type="match status" value="1"/>
</dbReference>
<keyword evidence="2" id="KW-0732">Signal</keyword>
<comment type="caution">
    <text evidence="4">The sequence shown here is derived from an EMBL/GenBank/DDBJ whole genome shotgun (WGS) entry which is preliminary data.</text>
</comment>
<dbReference type="Proteomes" id="UP000569329">
    <property type="component" value="Unassembled WGS sequence"/>
</dbReference>
<protein>
    <submittedName>
        <fullName evidence="4">SagB-type dehydrogenase family enzyme</fullName>
    </submittedName>
</protein>
<dbReference type="RefSeq" id="WP_182544361.1">
    <property type="nucleotide sequence ID" value="NZ_JACGWZ010000003.1"/>
</dbReference>